<dbReference type="InterPro" id="IPR010559">
    <property type="entry name" value="Sig_transdc_His_kin_internal"/>
</dbReference>
<dbReference type="Gene3D" id="3.30.565.10">
    <property type="entry name" value="Histidine kinase-like ATPase, C-terminal domain"/>
    <property type="match status" value="1"/>
</dbReference>
<keyword evidence="1" id="KW-1133">Transmembrane helix</keyword>
<evidence type="ECO:0000259" key="2">
    <source>
        <dbReference type="Pfam" id="PF06580"/>
    </source>
</evidence>
<reference evidence="3 4" key="1">
    <citation type="submission" date="2024-07" db="EMBL/GenBank/DDBJ databases">
        <title>Uliginosibacterium flavum JJ3220;KACC:17644.</title>
        <authorList>
            <person name="Kim M.K."/>
        </authorList>
    </citation>
    <scope>NUCLEOTIDE SEQUENCE [LARGE SCALE GENOMIC DNA]</scope>
    <source>
        <strain evidence="3 4">KACC:17644</strain>
    </source>
</reference>
<dbReference type="Pfam" id="PF06580">
    <property type="entry name" value="His_kinase"/>
    <property type="match status" value="1"/>
</dbReference>
<dbReference type="Proteomes" id="UP001549691">
    <property type="component" value="Unassembled WGS sequence"/>
</dbReference>
<accession>A0ABV2TIT7</accession>
<evidence type="ECO:0000313" key="3">
    <source>
        <dbReference type="EMBL" id="MET7013108.1"/>
    </source>
</evidence>
<feature type="domain" description="Signal transduction histidine kinase internal region" evidence="2">
    <location>
        <begin position="160"/>
        <end position="237"/>
    </location>
</feature>
<keyword evidence="3" id="KW-0418">Kinase</keyword>
<keyword evidence="1" id="KW-0812">Transmembrane</keyword>
<dbReference type="RefSeq" id="WP_354599565.1">
    <property type="nucleotide sequence ID" value="NZ_JBEWZI010000002.1"/>
</dbReference>
<name>A0ABV2TIT7_9RHOO</name>
<feature type="transmembrane region" description="Helical" evidence="1">
    <location>
        <begin position="62"/>
        <end position="87"/>
    </location>
</feature>
<dbReference type="EMBL" id="JBEWZI010000002">
    <property type="protein sequence ID" value="MET7013108.1"/>
    <property type="molecule type" value="Genomic_DNA"/>
</dbReference>
<gene>
    <name evidence="3" type="ORF">ABXR19_02825</name>
</gene>
<proteinExistence type="predicted"/>
<dbReference type="PANTHER" id="PTHR34220">
    <property type="entry name" value="SENSOR HISTIDINE KINASE YPDA"/>
    <property type="match status" value="1"/>
</dbReference>
<sequence>MAGTPGKTTSIKQAKERSAIPAGLRVLVPDFRNLGAVLRVLAFGNLLIIFTVLIRIPHLREFGYHLTVMLGRAELPLMALAGLLYWLGPWLNRLSWRDLSLITGCMALALAIIFQTWILPSVDSDAYLRGLMWALGSSMAVLTYFRWHQISQMPALGEARILALTARIRPHFFFNCLNGVLGVMRSDPKRAEQALEAMAELFRELMRDSRELVQLCDEIELCNRYLELERLRLGERLNVKWELKHAPLNAQVPPFMLQPLLENAVFHGIEPNPEPGRILVRIIRRGNMLDMRISNPLNPGGERRTSGNRMAMNNIRERLALFFDMEATLNTEEQDGEFRVRVRIPLRKEEK</sequence>
<dbReference type="GO" id="GO:0016301">
    <property type="term" value="F:kinase activity"/>
    <property type="evidence" value="ECO:0007669"/>
    <property type="project" value="UniProtKB-KW"/>
</dbReference>
<keyword evidence="4" id="KW-1185">Reference proteome</keyword>
<evidence type="ECO:0000313" key="4">
    <source>
        <dbReference type="Proteomes" id="UP001549691"/>
    </source>
</evidence>
<dbReference type="InterPro" id="IPR036890">
    <property type="entry name" value="HATPase_C_sf"/>
</dbReference>
<keyword evidence="1" id="KW-0472">Membrane</keyword>
<feature type="transmembrane region" description="Helical" evidence="1">
    <location>
        <begin position="126"/>
        <end position="145"/>
    </location>
</feature>
<organism evidence="3 4">
    <name type="scientific">Uliginosibacterium flavum</name>
    <dbReference type="NCBI Taxonomy" id="1396831"/>
    <lineage>
        <taxon>Bacteria</taxon>
        <taxon>Pseudomonadati</taxon>
        <taxon>Pseudomonadota</taxon>
        <taxon>Betaproteobacteria</taxon>
        <taxon>Rhodocyclales</taxon>
        <taxon>Zoogloeaceae</taxon>
        <taxon>Uliginosibacterium</taxon>
    </lineage>
</organism>
<comment type="caution">
    <text evidence="3">The sequence shown here is derived from an EMBL/GenBank/DDBJ whole genome shotgun (WGS) entry which is preliminary data.</text>
</comment>
<feature type="transmembrane region" description="Helical" evidence="1">
    <location>
        <begin position="36"/>
        <end position="56"/>
    </location>
</feature>
<feature type="transmembrane region" description="Helical" evidence="1">
    <location>
        <begin position="99"/>
        <end position="120"/>
    </location>
</feature>
<dbReference type="SUPFAM" id="SSF55874">
    <property type="entry name" value="ATPase domain of HSP90 chaperone/DNA topoisomerase II/histidine kinase"/>
    <property type="match status" value="1"/>
</dbReference>
<evidence type="ECO:0000256" key="1">
    <source>
        <dbReference type="SAM" id="Phobius"/>
    </source>
</evidence>
<keyword evidence="3" id="KW-0808">Transferase</keyword>
<dbReference type="PANTHER" id="PTHR34220:SF7">
    <property type="entry name" value="SENSOR HISTIDINE KINASE YPDA"/>
    <property type="match status" value="1"/>
</dbReference>
<dbReference type="InterPro" id="IPR050640">
    <property type="entry name" value="Bact_2-comp_sensor_kinase"/>
</dbReference>
<protein>
    <submittedName>
        <fullName evidence="3">Histidine kinase</fullName>
    </submittedName>
</protein>